<gene>
    <name evidence="1" type="ORF">RchiOBHm_Chr4g0432341</name>
</gene>
<organism evidence="1 2">
    <name type="scientific">Rosa chinensis</name>
    <name type="common">China rose</name>
    <dbReference type="NCBI Taxonomy" id="74649"/>
    <lineage>
        <taxon>Eukaryota</taxon>
        <taxon>Viridiplantae</taxon>
        <taxon>Streptophyta</taxon>
        <taxon>Embryophyta</taxon>
        <taxon>Tracheophyta</taxon>
        <taxon>Spermatophyta</taxon>
        <taxon>Magnoliopsida</taxon>
        <taxon>eudicotyledons</taxon>
        <taxon>Gunneridae</taxon>
        <taxon>Pentapetalae</taxon>
        <taxon>rosids</taxon>
        <taxon>fabids</taxon>
        <taxon>Rosales</taxon>
        <taxon>Rosaceae</taxon>
        <taxon>Rosoideae</taxon>
        <taxon>Rosoideae incertae sedis</taxon>
        <taxon>Rosa</taxon>
    </lineage>
</organism>
<name>A0A2P6R106_ROSCH</name>
<protein>
    <submittedName>
        <fullName evidence="1">Uncharacterized protein</fullName>
    </submittedName>
</protein>
<dbReference type="EMBL" id="PDCK01000042">
    <property type="protein sequence ID" value="PRQ40096.1"/>
    <property type="molecule type" value="Genomic_DNA"/>
</dbReference>
<proteinExistence type="predicted"/>
<dbReference type="Proteomes" id="UP000238479">
    <property type="component" value="Chromosome 4"/>
</dbReference>
<evidence type="ECO:0000313" key="1">
    <source>
        <dbReference type="EMBL" id="PRQ40096.1"/>
    </source>
</evidence>
<keyword evidence="2" id="KW-1185">Reference proteome</keyword>
<dbReference type="Gramene" id="PRQ40096">
    <property type="protein sequence ID" value="PRQ40096"/>
    <property type="gene ID" value="RchiOBHm_Chr4g0432341"/>
</dbReference>
<accession>A0A2P6R106</accession>
<dbReference type="AlphaFoldDB" id="A0A2P6R106"/>
<evidence type="ECO:0000313" key="2">
    <source>
        <dbReference type="Proteomes" id="UP000238479"/>
    </source>
</evidence>
<reference evidence="1 2" key="1">
    <citation type="journal article" date="2018" name="Nat. Genet.">
        <title>The Rosa genome provides new insights in the design of modern roses.</title>
        <authorList>
            <person name="Bendahmane M."/>
        </authorList>
    </citation>
    <scope>NUCLEOTIDE SEQUENCE [LARGE SCALE GENOMIC DNA]</scope>
    <source>
        <strain evidence="2">cv. Old Blush</strain>
    </source>
</reference>
<sequence length="55" mass="6312">MTCFKFIIDQNNFFKVVLCFIPQVPDAISLEDCVPSMFLNYDGSTFSGYQSQYQA</sequence>
<comment type="caution">
    <text evidence="1">The sequence shown here is derived from an EMBL/GenBank/DDBJ whole genome shotgun (WGS) entry which is preliminary data.</text>
</comment>